<dbReference type="EMBL" id="JAPJDA010000001">
    <property type="protein sequence ID" value="MCX2836677.1"/>
    <property type="molecule type" value="Genomic_DNA"/>
</dbReference>
<keyword evidence="7" id="KW-1185">Reference proteome</keyword>
<dbReference type="Gene3D" id="2.40.30.170">
    <property type="match status" value="1"/>
</dbReference>
<proteinExistence type="inferred from homology"/>
<name>A0A9X3I089_9FLAO</name>
<dbReference type="InterPro" id="IPR006143">
    <property type="entry name" value="RND_pump_MFP"/>
</dbReference>
<dbReference type="InterPro" id="IPR058625">
    <property type="entry name" value="MdtA-like_BSH"/>
</dbReference>
<dbReference type="Pfam" id="PF25967">
    <property type="entry name" value="RND-MFP_C"/>
    <property type="match status" value="1"/>
</dbReference>
<organism evidence="6 7">
    <name type="scientific">Salinimicrobium profundisediminis</name>
    <dbReference type="NCBI Taxonomy" id="2994553"/>
    <lineage>
        <taxon>Bacteria</taxon>
        <taxon>Pseudomonadati</taxon>
        <taxon>Bacteroidota</taxon>
        <taxon>Flavobacteriia</taxon>
        <taxon>Flavobacteriales</taxon>
        <taxon>Flavobacteriaceae</taxon>
        <taxon>Salinimicrobium</taxon>
    </lineage>
</organism>
<dbReference type="Gene3D" id="2.40.420.20">
    <property type="match status" value="1"/>
</dbReference>
<dbReference type="PANTHER" id="PTHR30469">
    <property type="entry name" value="MULTIDRUG RESISTANCE PROTEIN MDTA"/>
    <property type="match status" value="1"/>
</dbReference>
<dbReference type="Gene3D" id="2.40.50.100">
    <property type="match status" value="1"/>
</dbReference>
<dbReference type="SUPFAM" id="SSF111369">
    <property type="entry name" value="HlyD-like secretion proteins"/>
    <property type="match status" value="1"/>
</dbReference>
<protein>
    <submittedName>
        <fullName evidence="6">Efflux RND transporter periplasmic adaptor subunit</fullName>
    </submittedName>
</protein>
<evidence type="ECO:0000256" key="3">
    <source>
        <dbReference type="ARBA" id="ARBA00022448"/>
    </source>
</evidence>
<dbReference type="AlphaFoldDB" id="A0A9X3I089"/>
<evidence type="ECO:0000313" key="6">
    <source>
        <dbReference type="EMBL" id="MCX2836677.1"/>
    </source>
</evidence>
<feature type="domain" description="Multidrug resistance protein MdtA-like barrel-sandwich hybrid" evidence="4">
    <location>
        <begin position="70"/>
        <end position="212"/>
    </location>
</feature>
<evidence type="ECO:0000259" key="5">
    <source>
        <dbReference type="Pfam" id="PF25967"/>
    </source>
</evidence>
<comment type="subcellular location">
    <subcellularLocation>
        <location evidence="1">Cell envelope</location>
    </subcellularLocation>
</comment>
<dbReference type="NCBIfam" id="TIGR01730">
    <property type="entry name" value="RND_mfp"/>
    <property type="match status" value="1"/>
</dbReference>
<sequence length="401" mass="44038">MSTKKIVLICAGIVVLAIAVTAFIFMSEPTAQREGATREMAMLVSVTRAEAGNFSPSLLATGTVEPVEDVIISARVGGEVVRRSPAFVPGRTVKKGELLLQIDPADYRNQLELRQSELLQAQTELDVEMGRQEVAQQDLDLVGNQTLTPQERSLVLRQPQLNAVKARIKAAQAAVDQAKLDLARSTIRAPFDAHIITQNVTTGSQVAPGEDLGRLVGTEKYRVILSMPVSRLRWLRFPDSENEKGSSVRIRNTAAWPPNTFRTGYLDSQVGALDNQTRMARVLVEVPDPLAQTTAKGKPELIIGTFVESLVEANEITNVVRLNRDYLRENNKVWVMEDGKLSIKEVEVLLTDNQYVYISKGLEGGEKVITTNLSTVAEGVAVRTERDSASHNNPTQNDSLN</sequence>
<evidence type="ECO:0000259" key="4">
    <source>
        <dbReference type="Pfam" id="PF25917"/>
    </source>
</evidence>
<accession>A0A9X3I089</accession>
<gene>
    <name evidence="6" type="ORF">OQ279_00815</name>
</gene>
<reference evidence="6" key="1">
    <citation type="submission" date="2022-11" db="EMBL/GenBank/DDBJ databases">
        <title>Salinimicrobium profundisediminis sp. nov., isolated from deep-sea sediment of the Mariana Trench.</title>
        <authorList>
            <person name="Fu H."/>
        </authorList>
    </citation>
    <scope>NUCLEOTIDE SEQUENCE</scope>
    <source>
        <strain evidence="6">MT39</strain>
    </source>
</reference>
<comment type="caution">
    <text evidence="6">The sequence shown here is derived from an EMBL/GenBank/DDBJ whole genome shotgun (WGS) entry which is preliminary data.</text>
</comment>
<evidence type="ECO:0000313" key="7">
    <source>
        <dbReference type="Proteomes" id="UP001148482"/>
    </source>
</evidence>
<dbReference type="Pfam" id="PF25917">
    <property type="entry name" value="BSH_RND"/>
    <property type="match status" value="1"/>
</dbReference>
<evidence type="ECO:0000256" key="2">
    <source>
        <dbReference type="ARBA" id="ARBA00009477"/>
    </source>
</evidence>
<dbReference type="Proteomes" id="UP001148482">
    <property type="component" value="Unassembled WGS sequence"/>
</dbReference>
<dbReference type="GO" id="GO:1990281">
    <property type="term" value="C:efflux pump complex"/>
    <property type="evidence" value="ECO:0007669"/>
    <property type="project" value="TreeGrafter"/>
</dbReference>
<dbReference type="GO" id="GO:0015562">
    <property type="term" value="F:efflux transmembrane transporter activity"/>
    <property type="evidence" value="ECO:0007669"/>
    <property type="project" value="TreeGrafter"/>
</dbReference>
<dbReference type="Gene3D" id="1.10.287.470">
    <property type="entry name" value="Helix hairpin bin"/>
    <property type="match status" value="1"/>
</dbReference>
<dbReference type="InterPro" id="IPR058627">
    <property type="entry name" value="MdtA-like_C"/>
</dbReference>
<dbReference type="RefSeq" id="WP_266067849.1">
    <property type="nucleotide sequence ID" value="NZ_JAPJDA010000001.1"/>
</dbReference>
<comment type="similarity">
    <text evidence="2">Belongs to the membrane fusion protein (MFP) (TC 8.A.1) family.</text>
</comment>
<feature type="domain" description="Multidrug resistance protein MdtA-like C-terminal permuted SH3" evidence="5">
    <location>
        <begin position="330"/>
        <end position="373"/>
    </location>
</feature>
<keyword evidence="3" id="KW-0813">Transport</keyword>
<evidence type="ECO:0000256" key="1">
    <source>
        <dbReference type="ARBA" id="ARBA00004196"/>
    </source>
</evidence>